<feature type="compositionally biased region" description="Acidic residues" evidence="1">
    <location>
        <begin position="94"/>
        <end position="105"/>
    </location>
</feature>
<reference evidence="2 3" key="1">
    <citation type="journal article" date="2021" name="BMC Genomics">
        <title>Datura genome reveals duplications of psychoactive alkaloid biosynthetic genes and high mutation rate following tissue culture.</title>
        <authorList>
            <person name="Rajewski A."/>
            <person name="Carter-House D."/>
            <person name="Stajich J."/>
            <person name="Litt A."/>
        </authorList>
    </citation>
    <scope>NUCLEOTIDE SEQUENCE [LARGE SCALE GENOMIC DNA]</scope>
    <source>
        <strain evidence="2">AR-01</strain>
    </source>
</reference>
<feature type="region of interest" description="Disordered" evidence="1">
    <location>
        <begin position="1"/>
        <end position="37"/>
    </location>
</feature>
<evidence type="ECO:0000256" key="1">
    <source>
        <dbReference type="SAM" id="MobiDB-lite"/>
    </source>
</evidence>
<dbReference type="Proteomes" id="UP000823775">
    <property type="component" value="Unassembled WGS sequence"/>
</dbReference>
<accession>A0ABS8S174</accession>
<feature type="compositionally biased region" description="Basic and acidic residues" evidence="1">
    <location>
        <begin position="1"/>
        <end position="23"/>
    </location>
</feature>
<evidence type="ECO:0000313" key="3">
    <source>
        <dbReference type="Proteomes" id="UP000823775"/>
    </source>
</evidence>
<name>A0ABS8S174_DATST</name>
<dbReference type="EMBL" id="JACEIK010000224">
    <property type="protein sequence ID" value="MCD7452835.1"/>
    <property type="molecule type" value="Genomic_DNA"/>
</dbReference>
<comment type="caution">
    <text evidence="2">The sequence shown here is derived from an EMBL/GenBank/DDBJ whole genome shotgun (WGS) entry which is preliminary data.</text>
</comment>
<organism evidence="2 3">
    <name type="scientific">Datura stramonium</name>
    <name type="common">Jimsonweed</name>
    <name type="synonym">Common thornapple</name>
    <dbReference type="NCBI Taxonomy" id="4076"/>
    <lineage>
        <taxon>Eukaryota</taxon>
        <taxon>Viridiplantae</taxon>
        <taxon>Streptophyta</taxon>
        <taxon>Embryophyta</taxon>
        <taxon>Tracheophyta</taxon>
        <taxon>Spermatophyta</taxon>
        <taxon>Magnoliopsida</taxon>
        <taxon>eudicotyledons</taxon>
        <taxon>Gunneridae</taxon>
        <taxon>Pentapetalae</taxon>
        <taxon>asterids</taxon>
        <taxon>lamiids</taxon>
        <taxon>Solanales</taxon>
        <taxon>Solanaceae</taxon>
        <taxon>Solanoideae</taxon>
        <taxon>Datureae</taxon>
        <taxon>Datura</taxon>
    </lineage>
</organism>
<evidence type="ECO:0000313" key="2">
    <source>
        <dbReference type="EMBL" id="MCD7452835.1"/>
    </source>
</evidence>
<sequence>MSELSQEKRGLNNTKKIEEKENESNENLSYSNTNLSNPCFSSCVVSRVRTRTFTNEQATIGGILLLAYLCSMPSNSQSSVDVDEDSYCDTPSLLDEDEHELYDSH</sequence>
<proteinExistence type="predicted"/>
<feature type="region of interest" description="Disordered" evidence="1">
    <location>
        <begin position="75"/>
        <end position="105"/>
    </location>
</feature>
<protein>
    <submittedName>
        <fullName evidence="2">Uncharacterized protein</fullName>
    </submittedName>
</protein>
<feature type="non-terminal residue" evidence="2">
    <location>
        <position position="105"/>
    </location>
</feature>
<feature type="compositionally biased region" description="Low complexity" evidence="1">
    <location>
        <begin position="25"/>
        <end position="37"/>
    </location>
</feature>
<keyword evidence="3" id="KW-1185">Reference proteome</keyword>
<gene>
    <name evidence="2" type="ORF">HAX54_018276</name>
</gene>